<keyword evidence="3" id="KW-0808">Transferase</keyword>
<keyword evidence="4" id="KW-0949">S-adenosyl-L-methionine</keyword>
<dbReference type="GO" id="GO:0071424">
    <property type="term" value="F:rRNA (cytosine-N4-)-methyltransferase activity"/>
    <property type="evidence" value="ECO:0007669"/>
    <property type="project" value="TreeGrafter"/>
</dbReference>
<evidence type="ECO:0000256" key="3">
    <source>
        <dbReference type="ARBA" id="ARBA00022679"/>
    </source>
</evidence>
<dbReference type="InterPro" id="IPR029063">
    <property type="entry name" value="SAM-dependent_MTases_sf"/>
</dbReference>
<dbReference type="InterPro" id="IPR002903">
    <property type="entry name" value="RsmH"/>
</dbReference>
<keyword evidence="2" id="KW-0489">Methyltransferase</keyword>
<evidence type="ECO:0000256" key="2">
    <source>
        <dbReference type="ARBA" id="ARBA00022603"/>
    </source>
</evidence>
<sequence length="245" mass="26857">MALYPIFRSCQPAGLSQLSICSRLRGSHSFCTISQPPCIRNPGQTRNRFTLQIRSDKRTRLFASASDTEDKSAAPHIPVLLAEILALFHDTHTRVYVDGTLGAGGHASAIVAEHPEMETLIGFDMDPLAHEIAHERLTSIAPEDTTIMHVRSNFRNLSAALSDISPGLEQGGVNAMLLDLGISSMQVDTADRGFSFGADGPIDMRMDPTAILRAEQIVNDYPEAELANIIFKYGEEKRARNIAQR</sequence>
<comment type="similarity">
    <text evidence="1">Belongs to the methyltransferase superfamily. RsmH family.</text>
</comment>
<keyword evidence="6" id="KW-1185">Reference proteome</keyword>
<proteinExistence type="inferred from homology"/>
<dbReference type="PANTHER" id="PTHR11265">
    <property type="entry name" value="S-ADENOSYL-METHYLTRANSFERASE MRAW"/>
    <property type="match status" value="1"/>
</dbReference>
<protein>
    <submittedName>
        <fullName evidence="5">Uncharacterized protein</fullName>
    </submittedName>
</protein>
<comment type="caution">
    <text evidence="5">The sequence shown here is derived from an EMBL/GenBank/DDBJ whole genome shotgun (WGS) entry which is preliminary data.</text>
</comment>
<dbReference type="SUPFAM" id="SSF53335">
    <property type="entry name" value="S-adenosyl-L-methionine-dependent methyltransferases"/>
    <property type="match status" value="1"/>
</dbReference>
<dbReference type="PANTHER" id="PTHR11265:SF0">
    <property type="entry name" value="12S RRNA N4-METHYLCYTIDINE METHYLTRANSFERASE"/>
    <property type="match status" value="1"/>
</dbReference>
<dbReference type="Gene3D" id="3.40.50.150">
    <property type="entry name" value="Vaccinia Virus protein VP39"/>
    <property type="match status" value="1"/>
</dbReference>
<dbReference type="Pfam" id="PF01795">
    <property type="entry name" value="Methyltransf_5"/>
    <property type="match status" value="1"/>
</dbReference>
<dbReference type="GO" id="GO:0070475">
    <property type="term" value="P:rRNA base methylation"/>
    <property type="evidence" value="ECO:0007669"/>
    <property type="project" value="TreeGrafter"/>
</dbReference>
<gene>
    <name evidence="5" type="ORF">CYMTET_32543</name>
</gene>
<dbReference type="InterPro" id="IPR023397">
    <property type="entry name" value="SAM-dep_MeTrfase_MraW_recog"/>
</dbReference>
<reference evidence="5 6" key="1">
    <citation type="journal article" date="2015" name="Genome Biol. Evol.">
        <title>Comparative Genomics of a Bacterivorous Green Alga Reveals Evolutionary Causalities and Consequences of Phago-Mixotrophic Mode of Nutrition.</title>
        <authorList>
            <person name="Burns J.A."/>
            <person name="Paasch A."/>
            <person name="Narechania A."/>
            <person name="Kim E."/>
        </authorList>
    </citation>
    <scope>NUCLEOTIDE SEQUENCE [LARGE SCALE GENOMIC DNA]</scope>
    <source>
        <strain evidence="5 6">PLY_AMNH</strain>
    </source>
</reference>
<dbReference type="Gene3D" id="1.10.150.170">
    <property type="entry name" value="Putative methyltransferase TM0872, insert domain"/>
    <property type="match status" value="1"/>
</dbReference>
<dbReference type="EMBL" id="LGRX02019548">
    <property type="protein sequence ID" value="KAK3258407.1"/>
    <property type="molecule type" value="Genomic_DNA"/>
</dbReference>
<name>A0AAE0KRT5_9CHLO</name>
<evidence type="ECO:0000256" key="4">
    <source>
        <dbReference type="ARBA" id="ARBA00022691"/>
    </source>
</evidence>
<evidence type="ECO:0000313" key="5">
    <source>
        <dbReference type="EMBL" id="KAK3258407.1"/>
    </source>
</evidence>
<evidence type="ECO:0000256" key="1">
    <source>
        <dbReference type="ARBA" id="ARBA00010396"/>
    </source>
</evidence>
<dbReference type="SUPFAM" id="SSF81799">
    <property type="entry name" value="Putative methyltransferase TM0872, insert domain"/>
    <property type="match status" value="1"/>
</dbReference>
<organism evidence="5 6">
    <name type="scientific">Cymbomonas tetramitiformis</name>
    <dbReference type="NCBI Taxonomy" id="36881"/>
    <lineage>
        <taxon>Eukaryota</taxon>
        <taxon>Viridiplantae</taxon>
        <taxon>Chlorophyta</taxon>
        <taxon>Pyramimonadophyceae</taxon>
        <taxon>Pyramimonadales</taxon>
        <taxon>Pyramimonadaceae</taxon>
        <taxon>Cymbomonas</taxon>
    </lineage>
</organism>
<evidence type="ECO:0000313" key="6">
    <source>
        <dbReference type="Proteomes" id="UP001190700"/>
    </source>
</evidence>
<accession>A0AAE0KRT5</accession>
<dbReference type="AlphaFoldDB" id="A0AAE0KRT5"/>
<dbReference type="Proteomes" id="UP001190700">
    <property type="component" value="Unassembled WGS sequence"/>
</dbReference>